<dbReference type="GO" id="GO:0010274">
    <property type="term" value="P:hydrotropism"/>
    <property type="evidence" value="ECO:0007669"/>
    <property type="project" value="InterPro"/>
</dbReference>
<keyword evidence="2" id="KW-1185">Reference proteome</keyword>
<dbReference type="EMBL" id="JADFTS010000004">
    <property type="protein sequence ID" value="KAF9610810.1"/>
    <property type="molecule type" value="Genomic_DNA"/>
</dbReference>
<gene>
    <name evidence="1" type="ORF">IFM89_025051</name>
</gene>
<dbReference type="PANTHER" id="PTHR31276:SF10">
    <property type="entry name" value="PROTEIN MIZU-KUSSEI 1-LIKE"/>
    <property type="match status" value="1"/>
</dbReference>
<protein>
    <recommendedName>
        <fullName evidence="3">Protein MIZU-KUSSEI 1</fullName>
    </recommendedName>
</protein>
<dbReference type="AlphaFoldDB" id="A0A835LX56"/>
<evidence type="ECO:0000313" key="1">
    <source>
        <dbReference type="EMBL" id="KAF9610810.1"/>
    </source>
</evidence>
<reference evidence="1 2" key="1">
    <citation type="submission" date="2020-10" db="EMBL/GenBank/DDBJ databases">
        <title>The Coptis chinensis genome and diversification of protoberbering-type alkaloids.</title>
        <authorList>
            <person name="Wang B."/>
            <person name="Shu S."/>
            <person name="Song C."/>
            <person name="Liu Y."/>
        </authorList>
    </citation>
    <scope>NUCLEOTIDE SEQUENCE [LARGE SCALE GENOMIC DNA]</scope>
    <source>
        <strain evidence="1">HL-2020</strain>
        <tissue evidence="1">Leaf</tissue>
    </source>
</reference>
<proteinExistence type="predicted"/>
<dbReference type="InterPro" id="IPR006460">
    <property type="entry name" value="MIZ1-like_pln"/>
</dbReference>
<dbReference type="PANTHER" id="PTHR31276">
    <property type="match status" value="1"/>
</dbReference>
<dbReference type="NCBIfam" id="TIGR01570">
    <property type="entry name" value="A_thal_3588"/>
    <property type="match status" value="1"/>
</dbReference>
<sequence length="240" mass="27310">MTMSYTNGGATHIVEGVTTIDCQKQVRSWRLLRSLIEFLIPTCTCYYLGEQEVELERNYFNNYYHYPRRTLISTTTTTTVTGTIFGYRRGKVSFCIQSDSSNTIPVLLLELPVHTAILAKEMKSEVLRIALECKYEPDNSSYSSLLSVPVWTMYCNGKKVGSAIKRRPMHADMEVLRLMRSVYVGTGVINGKTLNCDDELMYLRANFERVSRSSNSESFHLVSPDGSTGQELSIFFLRTK</sequence>
<evidence type="ECO:0008006" key="3">
    <source>
        <dbReference type="Google" id="ProtNLM"/>
    </source>
</evidence>
<comment type="caution">
    <text evidence="1">The sequence shown here is derived from an EMBL/GenBank/DDBJ whole genome shotgun (WGS) entry which is preliminary data.</text>
</comment>
<organism evidence="1 2">
    <name type="scientific">Coptis chinensis</name>
    <dbReference type="NCBI Taxonomy" id="261450"/>
    <lineage>
        <taxon>Eukaryota</taxon>
        <taxon>Viridiplantae</taxon>
        <taxon>Streptophyta</taxon>
        <taxon>Embryophyta</taxon>
        <taxon>Tracheophyta</taxon>
        <taxon>Spermatophyta</taxon>
        <taxon>Magnoliopsida</taxon>
        <taxon>Ranunculales</taxon>
        <taxon>Ranunculaceae</taxon>
        <taxon>Coptidoideae</taxon>
        <taxon>Coptis</taxon>
    </lineage>
</organism>
<dbReference type="OrthoDB" id="1897868at2759"/>
<dbReference type="Proteomes" id="UP000631114">
    <property type="component" value="Unassembled WGS sequence"/>
</dbReference>
<evidence type="ECO:0000313" key="2">
    <source>
        <dbReference type="Proteomes" id="UP000631114"/>
    </source>
</evidence>
<name>A0A835LX56_9MAGN</name>
<dbReference type="Pfam" id="PF04759">
    <property type="entry name" value="DUF617"/>
    <property type="match status" value="1"/>
</dbReference>
<accession>A0A835LX56</accession>